<sequence length="121" mass="13312">MEHEFHSLADEPLAAKFHGKPVWKTGEVGAKFADVPNAPAPTSAEAQRQLQIKQLAKEFSASGKYRKDPNDTELRLLPRPVHSYTSPKQNILSGGLFAFVRGTDPEVFLLIEARGKDADNA</sequence>
<name>A0A225DGT9_9BACT</name>
<dbReference type="Proteomes" id="UP000214646">
    <property type="component" value="Unassembled WGS sequence"/>
</dbReference>
<accession>A0A225DGT9</accession>
<proteinExistence type="predicted"/>
<evidence type="ECO:0000313" key="1">
    <source>
        <dbReference type="EMBL" id="OWK40173.1"/>
    </source>
</evidence>
<organism evidence="1 2">
    <name type="scientific">Fimbriiglobus ruber</name>
    <dbReference type="NCBI Taxonomy" id="1908690"/>
    <lineage>
        <taxon>Bacteria</taxon>
        <taxon>Pseudomonadati</taxon>
        <taxon>Planctomycetota</taxon>
        <taxon>Planctomycetia</taxon>
        <taxon>Gemmatales</taxon>
        <taxon>Gemmataceae</taxon>
        <taxon>Fimbriiglobus</taxon>
    </lineage>
</organism>
<keyword evidence="2" id="KW-1185">Reference proteome</keyword>
<protein>
    <submittedName>
        <fullName evidence="1">Uncharacterized protein</fullName>
    </submittedName>
</protein>
<dbReference type="AlphaFoldDB" id="A0A225DGT9"/>
<dbReference type="EMBL" id="NIDE01000008">
    <property type="protein sequence ID" value="OWK40173.1"/>
    <property type="molecule type" value="Genomic_DNA"/>
</dbReference>
<gene>
    <name evidence="1" type="ORF">FRUB_05092</name>
</gene>
<comment type="caution">
    <text evidence="1">The sequence shown here is derived from an EMBL/GenBank/DDBJ whole genome shotgun (WGS) entry which is preliminary data.</text>
</comment>
<evidence type="ECO:0000313" key="2">
    <source>
        <dbReference type="Proteomes" id="UP000214646"/>
    </source>
</evidence>
<reference evidence="2" key="1">
    <citation type="submission" date="2017-06" db="EMBL/GenBank/DDBJ databases">
        <title>Genome analysis of Fimbriiglobus ruber SP5, the first member of the order Planctomycetales with confirmed chitinolytic capability.</title>
        <authorList>
            <person name="Ravin N.V."/>
            <person name="Rakitin A.L."/>
            <person name="Ivanova A.A."/>
            <person name="Beletsky A.V."/>
            <person name="Kulichevskaya I.S."/>
            <person name="Mardanov A.V."/>
            <person name="Dedysh S.N."/>
        </authorList>
    </citation>
    <scope>NUCLEOTIDE SEQUENCE [LARGE SCALE GENOMIC DNA]</scope>
    <source>
        <strain evidence="2">SP5</strain>
    </source>
</reference>